<sequence>MSSVGQTSSSPVSATQIPLPPSSAHSIREDEPTSHHEAASQPANATGKAEEKTGPTVQQSWEKLILEIEKYDDGTVKNWKEDIDTLLVFAGLFSAVVTAFLIESYQWLSEDPADITVVLLAHISMQLSTSQPIPLERPEFKPDASSIRINCFWFLSFVFSLTSALFGLLCKQWLREQQRDPPTTTPAEALGLR</sequence>
<accession>V2XJA3</accession>
<dbReference type="EMBL" id="AWSO01000275">
    <property type="protein sequence ID" value="ESK92585.1"/>
    <property type="molecule type" value="Genomic_DNA"/>
</dbReference>
<evidence type="ECO:0000256" key="1">
    <source>
        <dbReference type="SAM" id="MobiDB-lite"/>
    </source>
</evidence>
<dbReference type="HOGENOM" id="CLU_081913_0_0_1"/>
<proteinExistence type="predicted"/>
<comment type="caution">
    <text evidence="4">The sequence shown here is derived from an EMBL/GenBank/DDBJ whole genome shotgun (WGS) entry which is preliminary data.</text>
</comment>
<keyword evidence="5" id="KW-1185">Reference proteome</keyword>
<dbReference type="InterPro" id="IPR045338">
    <property type="entry name" value="DUF6535"/>
</dbReference>
<keyword evidence="2" id="KW-0472">Membrane</keyword>
<evidence type="ECO:0000259" key="3">
    <source>
        <dbReference type="Pfam" id="PF20153"/>
    </source>
</evidence>
<feature type="compositionally biased region" description="Basic and acidic residues" evidence="1">
    <location>
        <begin position="26"/>
        <end position="38"/>
    </location>
</feature>
<feature type="domain" description="DUF6535" evidence="3">
    <location>
        <begin position="61"/>
        <end position="190"/>
    </location>
</feature>
<dbReference type="Pfam" id="PF20153">
    <property type="entry name" value="DUF6535"/>
    <property type="match status" value="1"/>
</dbReference>
<dbReference type="OrthoDB" id="3235960at2759"/>
<dbReference type="Proteomes" id="UP000017559">
    <property type="component" value="Unassembled WGS sequence"/>
</dbReference>
<evidence type="ECO:0000313" key="4">
    <source>
        <dbReference type="EMBL" id="ESK92585.1"/>
    </source>
</evidence>
<organism evidence="4 5">
    <name type="scientific">Moniliophthora roreri (strain MCA 2997)</name>
    <name type="common">Cocoa frosty pod rot fungus</name>
    <name type="synonym">Crinipellis roreri</name>
    <dbReference type="NCBI Taxonomy" id="1381753"/>
    <lineage>
        <taxon>Eukaryota</taxon>
        <taxon>Fungi</taxon>
        <taxon>Dikarya</taxon>
        <taxon>Basidiomycota</taxon>
        <taxon>Agaricomycotina</taxon>
        <taxon>Agaricomycetes</taxon>
        <taxon>Agaricomycetidae</taxon>
        <taxon>Agaricales</taxon>
        <taxon>Marasmiineae</taxon>
        <taxon>Marasmiaceae</taxon>
        <taxon>Moniliophthora</taxon>
    </lineage>
</organism>
<keyword evidence="2" id="KW-1133">Transmembrane helix</keyword>
<protein>
    <recommendedName>
        <fullName evidence="3">DUF6535 domain-containing protein</fullName>
    </recommendedName>
</protein>
<reference evidence="4 5" key="1">
    <citation type="journal article" date="2014" name="BMC Genomics">
        <title>Genome and secretome analysis of the hemibiotrophic fungal pathogen, Moniliophthora roreri, which causes frosty pod rot disease of cacao: mechanisms of the biotrophic and necrotrophic phases.</title>
        <authorList>
            <person name="Meinhardt L.W."/>
            <person name="Costa G.G.L."/>
            <person name="Thomazella D.P.T."/>
            <person name="Teixeira P.J.P.L."/>
            <person name="Carazzolle M.F."/>
            <person name="Schuster S.C."/>
            <person name="Carlson J.E."/>
            <person name="Guiltinan M.J."/>
            <person name="Mieczkowski P."/>
            <person name="Farmer A."/>
            <person name="Ramaraj T."/>
            <person name="Crozier J."/>
            <person name="Davis R.E."/>
            <person name="Shao J."/>
            <person name="Melnick R.L."/>
            <person name="Pereira G.A.G."/>
            <person name="Bailey B.A."/>
        </authorList>
    </citation>
    <scope>NUCLEOTIDE SEQUENCE [LARGE SCALE GENOMIC DNA]</scope>
    <source>
        <strain evidence="4 5">MCA 2997</strain>
    </source>
</reference>
<feature type="transmembrane region" description="Helical" evidence="2">
    <location>
        <begin position="85"/>
        <end position="102"/>
    </location>
</feature>
<gene>
    <name evidence="4" type="ORF">Moror_4384</name>
</gene>
<name>V2XJA3_MONRO</name>
<feature type="compositionally biased region" description="Low complexity" evidence="1">
    <location>
        <begin position="1"/>
        <end position="13"/>
    </location>
</feature>
<keyword evidence="2" id="KW-0812">Transmembrane</keyword>
<dbReference type="KEGG" id="mrr:Moror_4384"/>
<feature type="region of interest" description="Disordered" evidence="1">
    <location>
        <begin position="1"/>
        <end position="57"/>
    </location>
</feature>
<evidence type="ECO:0000313" key="5">
    <source>
        <dbReference type="Proteomes" id="UP000017559"/>
    </source>
</evidence>
<dbReference type="AlphaFoldDB" id="V2XJA3"/>
<feature type="transmembrane region" description="Helical" evidence="2">
    <location>
        <begin position="147"/>
        <end position="169"/>
    </location>
</feature>
<evidence type="ECO:0000256" key="2">
    <source>
        <dbReference type="SAM" id="Phobius"/>
    </source>
</evidence>